<organism evidence="2 3">
    <name type="scientific">Pristionchus mayeri</name>
    <dbReference type="NCBI Taxonomy" id="1317129"/>
    <lineage>
        <taxon>Eukaryota</taxon>
        <taxon>Metazoa</taxon>
        <taxon>Ecdysozoa</taxon>
        <taxon>Nematoda</taxon>
        <taxon>Chromadorea</taxon>
        <taxon>Rhabditida</taxon>
        <taxon>Rhabditina</taxon>
        <taxon>Diplogasteromorpha</taxon>
        <taxon>Diplogasteroidea</taxon>
        <taxon>Neodiplogasteridae</taxon>
        <taxon>Pristionchus</taxon>
    </lineage>
</organism>
<keyword evidence="1" id="KW-0472">Membrane</keyword>
<evidence type="ECO:0000256" key="1">
    <source>
        <dbReference type="SAM" id="Phobius"/>
    </source>
</evidence>
<evidence type="ECO:0000313" key="2">
    <source>
        <dbReference type="EMBL" id="GMR52646.1"/>
    </source>
</evidence>
<sequence>FFYNQGFVFDGKLTVEARVTVKSVAGIRKPLEFDFTTPGIGSDNVVLVVEGKAVHVSRHVIITIKKYFSVRFLLALADRFDIKVSISFSLSKLCVISIIFFYFRNYGSKNAQIFRSSCLRTIYALQIVMDRAESFLIKAYEWRFSNSTKLLLADRHRLDIL</sequence>
<dbReference type="Proteomes" id="UP001328107">
    <property type="component" value="Unassembled WGS sequence"/>
</dbReference>
<feature type="non-terminal residue" evidence="2">
    <location>
        <position position="1"/>
    </location>
</feature>
<keyword evidence="1" id="KW-0812">Transmembrane</keyword>
<feature type="transmembrane region" description="Helical" evidence="1">
    <location>
        <begin position="82"/>
        <end position="103"/>
    </location>
</feature>
<evidence type="ECO:0008006" key="4">
    <source>
        <dbReference type="Google" id="ProtNLM"/>
    </source>
</evidence>
<keyword evidence="3" id="KW-1185">Reference proteome</keyword>
<comment type="caution">
    <text evidence="2">The sequence shown here is derived from an EMBL/GenBank/DDBJ whole genome shotgun (WGS) entry which is preliminary data.</text>
</comment>
<gene>
    <name evidence="2" type="ORF">PMAYCL1PPCAC_22841</name>
</gene>
<dbReference type="AlphaFoldDB" id="A0AAN5CXR1"/>
<feature type="non-terminal residue" evidence="2">
    <location>
        <position position="161"/>
    </location>
</feature>
<dbReference type="EMBL" id="BTRK01000005">
    <property type="protein sequence ID" value="GMR52646.1"/>
    <property type="molecule type" value="Genomic_DNA"/>
</dbReference>
<name>A0AAN5CXR1_9BILA</name>
<dbReference type="PANTHER" id="PTHR47022">
    <property type="entry name" value="BTB AND MATH DOMAIN-CONTAINING PROTEIN 36-RELATED"/>
    <property type="match status" value="1"/>
</dbReference>
<proteinExistence type="predicted"/>
<reference evidence="3" key="1">
    <citation type="submission" date="2022-10" db="EMBL/GenBank/DDBJ databases">
        <title>Genome assembly of Pristionchus species.</title>
        <authorList>
            <person name="Yoshida K."/>
            <person name="Sommer R.J."/>
        </authorList>
    </citation>
    <scope>NUCLEOTIDE SEQUENCE [LARGE SCALE GENOMIC DNA]</scope>
    <source>
        <strain evidence="3">RS5460</strain>
    </source>
</reference>
<evidence type="ECO:0000313" key="3">
    <source>
        <dbReference type="Proteomes" id="UP001328107"/>
    </source>
</evidence>
<protein>
    <recommendedName>
        <fullName evidence="4">BTB domain-containing protein</fullName>
    </recommendedName>
</protein>
<accession>A0AAN5CXR1</accession>
<dbReference type="PANTHER" id="PTHR47022:SF1">
    <property type="entry name" value="BTB AND MATH DOMAIN-CONTAINING PROTEIN 36-RELATED"/>
    <property type="match status" value="1"/>
</dbReference>
<keyword evidence="1" id="KW-1133">Transmembrane helix</keyword>